<dbReference type="AlphaFoldDB" id="A0A843YCX6"/>
<dbReference type="InterPro" id="IPR000905">
    <property type="entry name" value="Gcp-like_dom"/>
</dbReference>
<evidence type="ECO:0000259" key="2">
    <source>
        <dbReference type="Pfam" id="PF00814"/>
    </source>
</evidence>
<reference evidence="3 4" key="1">
    <citation type="submission" date="2019-10" db="EMBL/GenBank/DDBJ databases">
        <title>Epibacterium sp. nov., isolated from seawater.</title>
        <authorList>
            <person name="Zhang X."/>
            <person name="Li N."/>
        </authorList>
    </citation>
    <scope>NUCLEOTIDE SEQUENCE [LARGE SCALE GENOMIC DNA]</scope>
    <source>
        <strain evidence="3 4">SM1979</strain>
    </source>
</reference>
<dbReference type="InterPro" id="IPR043129">
    <property type="entry name" value="ATPase_NBD"/>
</dbReference>
<dbReference type="PANTHER" id="PTHR11735">
    <property type="entry name" value="TRNA N6-ADENOSINE THREONYLCARBAMOYLTRANSFERASE"/>
    <property type="match status" value="1"/>
</dbReference>
<dbReference type="RefSeq" id="WP_153216152.1">
    <property type="nucleotide sequence ID" value="NZ_WIBF01000007.1"/>
</dbReference>
<dbReference type="GO" id="GO:0002949">
    <property type="term" value="P:tRNA threonylcarbamoyladenosine modification"/>
    <property type="evidence" value="ECO:0007669"/>
    <property type="project" value="InterPro"/>
</dbReference>
<dbReference type="SUPFAM" id="SSF53067">
    <property type="entry name" value="Actin-like ATPase domain"/>
    <property type="match status" value="1"/>
</dbReference>
<evidence type="ECO:0000313" key="4">
    <source>
        <dbReference type="Proteomes" id="UP000444174"/>
    </source>
</evidence>
<dbReference type="GO" id="GO:0016740">
    <property type="term" value="F:transferase activity"/>
    <property type="evidence" value="ECO:0007669"/>
    <property type="project" value="UniProtKB-KW"/>
</dbReference>
<evidence type="ECO:0000313" key="3">
    <source>
        <dbReference type="EMBL" id="MQQ09200.1"/>
    </source>
</evidence>
<dbReference type="Proteomes" id="UP000444174">
    <property type="component" value="Unassembled WGS sequence"/>
</dbReference>
<evidence type="ECO:0000256" key="1">
    <source>
        <dbReference type="SAM" id="MobiDB-lite"/>
    </source>
</evidence>
<dbReference type="NCBIfam" id="TIGR03725">
    <property type="entry name" value="T6A_YeaZ"/>
    <property type="match status" value="1"/>
</dbReference>
<organism evidence="3 4">
    <name type="scientific">Tritonibacter litoralis</name>
    <dbReference type="NCBI Taxonomy" id="2662264"/>
    <lineage>
        <taxon>Bacteria</taxon>
        <taxon>Pseudomonadati</taxon>
        <taxon>Pseudomonadota</taxon>
        <taxon>Alphaproteobacteria</taxon>
        <taxon>Rhodobacterales</taxon>
        <taxon>Paracoccaceae</taxon>
        <taxon>Tritonibacter</taxon>
    </lineage>
</organism>
<dbReference type="Gene3D" id="3.30.420.40">
    <property type="match status" value="1"/>
</dbReference>
<dbReference type="GO" id="GO:0005829">
    <property type="term" value="C:cytosol"/>
    <property type="evidence" value="ECO:0007669"/>
    <property type="project" value="TreeGrafter"/>
</dbReference>
<keyword evidence="3" id="KW-0808">Transferase</keyword>
<comment type="caution">
    <text evidence="3">The sequence shown here is derived from an EMBL/GenBank/DDBJ whole genome shotgun (WGS) entry which is preliminary data.</text>
</comment>
<proteinExistence type="predicted"/>
<keyword evidence="4" id="KW-1185">Reference proteome</keyword>
<sequence length="206" mass="20789">MPSDPVASGPIVLAFDTSAAHCAAAVLWGDQILAERLEPMARGQAERLIPLLDEVLAEAGTSWSDLTAIGVGVGPGNFTGIRISVSAARGLALGLGIPAIGIDGFQSRQTDGTLAAVPAPRDHVYVSPPGKAPRLLPMPEAEEIARGAGLTLVSVASPPDIAGRIAQSAAAMMAQGGTDLPPPAPLYLKPADAAPSKDQGPVLLDG</sequence>
<accession>A0A843YCX6</accession>
<feature type="domain" description="Gcp-like" evidence="2">
    <location>
        <begin position="41"/>
        <end position="104"/>
    </location>
</feature>
<protein>
    <submittedName>
        <fullName evidence="3">tRNA (Adenosine(37)-N6)-threonylcarbamoyltransferase complex dimerization subunit type 1 TsaB</fullName>
    </submittedName>
</protein>
<feature type="region of interest" description="Disordered" evidence="1">
    <location>
        <begin position="176"/>
        <end position="206"/>
    </location>
</feature>
<dbReference type="PANTHER" id="PTHR11735:SF11">
    <property type="entry name" value="TRNA THREONYLCARBAMOYLADENOSINE BIOSYNTHESIS PROTEIN TSAB"/>
    <property type="match status" value="1"/>
</dbReference>
<gene>
    <name evidence="3" type="primary">tsaB</name>
    <name evidence="3" type="ORF">GFB49_12100</name>
</gene>
<dbReference type="Pfam" id="PF00814">
    <property type="entry name" value="TsaD"/>
    <property type="match status" value="1"/>
</dbReference>
<dbReference type="EMBL" id="WIBF01000007">
    <property type="protein sequence ID" value="MQQ09200.1"/>
    <property type="molecule type" value="Genomic_DNA"/>
</dbReference>
<name>A0A843YCX6_9RHOB</name>
<dbReference type="InterPro" id="IPR022496">
    <property type="entry name" value="T6A_TsaB"/>
</dbReference>